<dbReference type="InterPro" id="IPR050712">
    <property type="entry name" value="NAD(P)H-dep_reductase"/>
</dbReference>
<name>A0ABS0C462_9NOCA</name>
<dbReference type="Proteomes" id="UP000807309">
    <property type="component" value="Unassembled WGS sequence"/>
</dbReference>
<evidence type="ECO:0000259" key="1">
    <source>
        <dbReference type="Pfam" id="PF03358"/>
    </source>
</evidence>
<protein>
    <submittedName>
        <fullName evidence="2">NAD(P)H-dependent oxidoreductase</fullName>
    </submittedName>
</protein>
<dbReference type="EMBL" id="JADLRE010000005">
    <property type="protein sequence ID" value="MBF6225175.1"/>
    <property type="molecule type" value="Genomic_DNA"/>
</dbReference>
<dbReference type="PANTHER" id="PTHR30543">
    <property type="entry name" value="CHROMATE REDUCTASE"/>
    <property type="match status" value="1"/>
</dbReference>
<dbReference type="PANTHER" id="PTHR30543:SF21">
    <property type="entry name" value="NAD(P)H-DEPENDENT FMN REDUCTASE LOT6"/>
    <property type="match status" value="1"/>
</dbReference>
<dbReference type="SUPFAM" id="SSF52218">
    <property type="entry name" value="Flavoproteins"/>
    <property type="match status" value="1"/>
</dbReference>
<dbReference type="InterPro" id="IPR029039">
    <property type="entry name" value="Flavoprotein-like_sf"/>
</dbReference>
<reference evidence="2 3" key="1">
    <citation type="submission" date="2020-10" db="EMBL/GenBank/DDBJ databases">
        <title>Identification of Nocardia species via Next-generation sequencing and recognition of intraspecies genetic diversity.</title>
        <authorList>
            <person name="Li P."/>
            <person name="Li P."/>
            <person name="Lu B."/>
        </authorList>
    </citation>
    <scope>NUCLEOTIDE SEQUENCE [LARGE SCALE GENOMIC DNA]</scope>
    <source>
        <strain evidence="2 3">N-11</strain>
    </source>
</reference>
<organism evidence="2 3">
    <name type="scientific">Nocardia abscessus</name>
    <dbReference type="NCBI Taxonomy" id="120957"/>
    <lineage>
        <taxon>Bacteria</taxon>
        <taxon>Bacillati</taxon>
        <taxon>Actinomycetota</taxon>
        <taxon>Actinomycetes</taxon>
        <taxon>Mycobacteriales</taxon>
        <taxon>Nocardiaceae</taxon>
        <taxon>Nocardia</taxon>
    </lineage>
</organism>
<feature type="domain" description="NADPH-dependent FMN reductase-like" evidence="1">
    <location>
        <begin position="23"/>
        <end position="167"/>
    </location>
</feature>
<dbReference type="RefSeq" id="WP_195032469.1">
    <property type="nucleotide sequence ID" value="NZ_JADLRE010000005.1"/>
</dbReference>
<dbReference type="InterPro" id="IPR005025">
    <property type="entry name" value="FMN_Rdtase-like_dom"/>
</dbReference>
<evidence type="ECO:0000313" key="2">
    <source>
        <dbReference type="EMBL" id="MBF6225175.1"/>
    </source>
</evidence>
<evidence type="ECO:0000313" key="3">
    <source>
        <dbReference type="Proteomes" id="UP000807309"/>
    </source>
</evidence>
<dbReference type="Gene3D" id="3.40.50.360">
    <property type="match status" value="1"/>
</dbReference>
<gene>
    <name evidence="2" type="ORF">IU470_08635</name>
</gene>
<sequence>MSERSEQIVNPASVDSGEAGSRTRILALVGSLRAASVNRRLAEAAAHTAPEGVEVALYDGLADIPFYNEDIDVPGAVPAAAQALRDAVAEADGLLVVTPEYNGTLSAVLKNAIDWASRPYGAGAIKGKPTAVVSASISPNAAQWAHGDAVKALGVAGARVVESAHLHFGVVGERFGAGHPRDDAEALTQLAGTVRELVEATRGELASV</sequence>
<proteinExistence type="predicted"/>
<dbReference type="Pfam" id="PF03358">
    <property type="entry name" value="FMN_red"/>
    <property type="match status" value="1"/>
</dbReference>
<keyword evidence="3" id="KW-1185">Reference proteome</keyword>
<comment type="caution">
    <text evidence="2">The sequence shown here is derived from an EMBL/GenBank/DDBJ whole genome shotgun (WGS) entry which is preliminary data.</text>
</comment>
<accession>A0ABS0C462</accession>